<dbReference type="Proteomes" id="UP000308600">
    <property type="component" value="Unassembled WGS sequence"/>
</dbReference>
<evidence type="ECO:0000313" key="1">
    <source>
        <dbReference type="EMBL" id="TFK60238.1"/>
    </source>
</evidence>
<protein>
    <submittedName>
        <fullName evidence="1">PAP2-domain-containing protein</fullName>
    </submittedName>
</protein>
<dbReference type="EMBL" id="ML208807">
    <property type="protein sequence ID" value="TFK60238.1"/>
    <property type="molecule type" value="Genomic_DNA"/>
</dbReference>
<name>A0ACD3A3J7_9AGAR</name>
<evidence type="ECO:0000313" key="2">
    <source>
        <dbReference type="Proteomes" id="UP000308600"/>
    </source>
</evidence>
<proteinExistence type="predicted"/>
<sequence length="262" mass="30040">MTSHQATTALDLTYVIYDEGSHLSFILALLTLSPILLMASYAALSVFTREYIILVMWAGQFFGEGLNLVIKRLVKQDRPFEHLGSGYGFPSSHSQYMGYFTTFLLTHIYFRHRFTPTGTPILDKLLHISVPAVLLLWTSGVAYSRYHLSYHTPIQIISGLLIGSLLAIITYTLSYILPTKYPGSPLGQIYFYILDNPLSQFVGLRDGWAIWRDSGKCEEWVRWRDEWEKVKVQQGVPQTRKEGKSRAVKTENGRMKLDKKRH</sequence>
<gene>
    <name evidence="1" type="ORF">BDN72DRAFT_829030</name>
</gene>
<organism evidence="1 2">
    <name type="scientific">Pluteus cervinus</name>
    <dbReference type="NCBI Taxonomy" id="181527"/>
    <lineage>
        <taxon>Eukaryota</taxon>
        <taxon>Fungi</taxon>
        <taxon>Dikarya</taxon>
        <taxon>Basidiomycota</taxon>
        <taxon>Agaricomycotina</taxon>
        <taxon>Agaricomycetes</taxon>
        <taxon>Agaricomycetidae</taxon>
        <taxon>Agaricales</taxon>
        <taxon>Pluteineae</taxon>
        <taxon>Pluteaceae</taxon>
        <taxon>Pluteus</taxon>
    </lineage>
</organism>
<reference evidence="1 2" key="1">
    <citation type="journal article" date="2019" name="Nat. Ecol. Evol.">
        <title>Megaphylogeny resolves global patterns of mushroom evolution.</title>
        <authorList>
            <person name="Varga T."/>
            <person name="Krizsan K."/>
            <person name="Foldi C."/>
            <person name="Dima B."/>
            <person name="Sanchez-Garcia M."/>
            <person name="Sanchez-Ramirez S."/>
            <person name="Szollosi G.J."/>
            <person name="Szarkandi J.G."/>
            <person name="Papp V."/>
            <person name="Albert L."/>
            <person name="Andreopoulos W."/>
            <person name="Angelini C."/>
            <person name="Antonin V."/>
            <person name="Barry K.W."/>
            <person name="Bougher N.L."/>
            <person name="Buchanan P."/>
            <person name="Buyck B."/>
            <person name="Bense V."/>
            <person name="Catcheside P."/>
            <person name="Chovatia M."/>
            <person name="Cooper J."/>
            <person name="Damon W."/>
            <person name="Desjardin D."/>
            <person name="Finy P."/>
            <person name="Geml J."/>
            <person name="Haridas S."/>
            <person name="Hughes K."/>
            <person name="Justo A."/>
            <person name="Karasinski D."/>
            <person name="Kautmanova I."/>
            <person name="Kiss B."/>
            <person name="Kocsube S."/>
            <person name="Kotiranta H."/>
            <person name="LaButti K.M."/>
            <person name="Lechner B.E."/>
            <person name="Liimatainen K."/>
            <person name="Lipzen A."/>
            <person name="Lukacs Z."/>
            <person name="Mihaltcheva S."/>
            <person name="Morgado L.N."/>
            <person name="Niskanen T."/>
            <person name="Noordeloos M.E."/>
            <person name="Ohm R.A."/>
            <person name="Ortiz-Santana B."/>
            <person name="Ovrebo C."/>
            <person name="Racz N."/>
            <person name="Riley R."/>
            <person name="Savchenko A."/>
            <person name="Shiryaev A."/>
            <person name="Soop K."/>
            <person name="Spirin V."/>
            <person name="Szebenyi C."/>
            <person name="Tomsovsky M."/>
            <person name="Tulloss R.E."/>
            <person name="Uehling J."/>
            <person name="Grigoriev I.V."/>
            <person name="Vagvolgyi C."/>
            <person name="Papp T."/>
            <person name="Martin F.M."/>
            <person name="Miettinen O."/>
            <person name="Hibbett D.S."/>
            <person name="Nagy L.G."/>
        </authorList>
    </citation>
    <scope>NUCLEOTIDE SEQUENCE [LARGE SCALE GENOMIC DNA]</scope>
    <source>
        <strain evidence="1 2">NL-1719</strain>
    </source>
</reference>
<accession>A0ACD3A3J7</accession>
<keyword evidence="2" id="KW-1185">Reference proteome</keyword>